<feature type="transmembrane region" description="Helical" evidence="2">
    <location>
        <begin position="243"/>
        <end position="271"/>
    </location>
</feature>
<feature type="transmembrane region" description="Helical" evidence="2">
    <location>
        <begin position="214"/>
        <end position="237"/>
    </location>
</feature>
<dbReference type="GO" id="GO:0000270">
    <property type="term" value="P:peptidoglycan metabolic process"/>
    <property type="evidence" value="ECO:0007669"/>
    <property type="project" value="TreeGrafter"/>
</dbReference>
<feature type="domain" description="DUF218" evidence="3">
    <location>
        <begin position="284"/>
        <end position="419"/>
    </location>
</feature>
<sequence length="456" mass="47898">MTTVDHRCVKANDHATVAGHSLRSPLTGGVRGTGEPDRRPVHAGRTPVPSSVVAGAYRVGALDRSLCPGSRRTNGTTRQSRRTHYRPPSFGTPQQVWEDGSRPYQAQEPVADQRRGRASGAVRHMLEYPEYLAAVVFAAGGGVNALLAPQRFSTAVLFCLAVTSAGLGVSGRSAVAHSTTGTVLAGAALLLALALGLLLLADGVLLVRRYGPQAALLATGAAGCAVLAVLGLNAVFHTVGGEAFGALVVAVNATAGYLILLFLVFAGYVFVRGRNTPLPETNHVVVLGAGLNGDRPGPLLTRRLERALAIDAARTPDRPRVVFVVSGGQGDDEVRSEADAMADYLAGRGVPADRIVREDRSVNTGQNLRFSAALVDGITPRHRATVVTSGFHVYRTTLLARRVGVPVHVVGAPTSPAYWLAATLREFAAILWLDRLSLIGLSLLLAVPVATAIFEH</sequence>
<proteinExistence type="predicted"/>
<dbReference type="PANTHER" id="PTHR30336:SF4">
    <property type="entry name" value="ENVELOPE BIOGENESIS FACTOR ELYC"/>
    <property type="match status" value="1"/>
</dbReference>
<accession>A0A0P0CN13</accession>
<name>A0A0P0CN13_9ACTN</name>
<evidence type="ECO:0000256" key="2">
    <source>
        <dbReference type="SAM" id="Phobius"/>
    </source>
</evidence>
<dbReference type="CDD" id="cd06259">
    <property type="entry name" value="YdcF-like"/>
    <property type="match status" value="1"/>
</dbReference>
<dbReference type="InterPro" id="IPR014729">
    <property type="entry name" value="Rossmann-like_a/b/a_fold"/>
</dbReference>
<feature type="region of interest" description="Disordered" evidence="1">
    <location>
        <begin position="64"/>
        <end position="115"/>
    </location>
</feature>
<gene>
    <name evidence="4" type="primary">aslR2</name>
</gene>
<evidence type="ECO:0000256" key="1">
    <source>
        <dbReference type="SAM" id="MobiDB-lite"/>
    </source>
</evidence>
<dbReference type="PANTHER" id="PTHR30336">
    <property type="entry name" value="INNER MEMBRANE PROTEIN, PROBABLE PERMEASE"/>
    <property type="match status" value="1"/>
</dbReference>
<evidence type="ECO:0000259" key="3">
    <source>
        <dbReference type="Pfam" id="PF02698"/>
    </source>
</evidence>
<feature type="transmembrane region" description="Helical" evidence="2">
    <location>
        <begin position="181"/>
        <end position="207"/>
    </location>
</feature>
<evidence type="ECO:0000313" key="4">
    <source>
        <dbReference type="EMBL" id="ALI94201.1"/>
    </source>
</evidence>
<protein>
    <submittedName>
        <fullName evidence="4">AslR2</fullName>
    </submittedName>
</protein>
<dbReference type="Gene3D" id="3.40.50.620">
    <property type="entry name" value="HUPs"/>
    <property type="match status" value="1"/>
</dbReference>
<dbReference type="AlphaFoldDB" id="A0A0P0CN13"/>
<dbReference type="InterPro" id="IPR003848">
    <property type="entry name" value="DUF218"/>
</dbReference>
<dbReference type="GO" id="GO:0005886">
    <property type="term" value="C:plasma membrane"/>
    <property type="evidence" value="ECO:0007669"/>
    <property type="project" value="TreeGrafter"/>
</dbReference>
<feature type="transmembrane region" description="Helical" evidence="2">
    <location>
        <begin position="155"/>
        <end position="175"/>
    </location>
</feature>
<keyword evidence="2" id="KW-0472">Membrane</keyword>
<dbReference type="InterPro" id="IPR051599">
    <property type="entry name" value="Cell_Envelope_Assoc"/>
</dbReference>
<keyword evidence="2" id="KW-0812">Transmembrane</keyword>
<dbReference type="EMBL" id="KR270805">
    <property type="protein sequence ID" value="ALI94201.1"/>
    <property type="molecule type" value="Genomic_DNA"/>
</dbReference>
<dbReference type="GO" id="GO:0043164">
    <property type="term" value="P:Gram-negative-bacterium-type cell wall biogenesis"/>
    <property type="evidence" value="ECO:0007669"/>
    <property type="project" value="TreeGrafter"/>
</dbReference>
<feature type="region of interest" description="Disordered" evidence="1">
    <location>
        <begin position="20"/>
        <end position="48"/>
    </location>
</feature>
<keyword evidence="2" id="KW-1133">Transmembrane helix</keyword>
<dbReference type="Pfam" id="PF02698">
    <property type="entry name" value="DUF218"/>
    <property type="match status" value="1"/>
</dbReference>
<feature type="transmembrane region" description="Helical" evidence="2">
    <location>
        <begin position="436"/>
        <end position="454"/>
    </location>
</feature>
<organism evidence="4">
    <name type="scientific">Streptomyces sp. XZQH4</name>
    <dbReference type="NCBI Taxonomy" id="1245513"/>
    <lineage>
        <taxon>Bacteria</taxon>
        <taxon>Bacillati</taxon>
        <taxon>Actinomycetota</taxon>
        <taxon>Actinomycetes</taxon>
        <taxon>Kitasatosporales</taxon>
        <taxon>Streptomycetaceae</taxon>
        <taxon>Streptomyces</taxon>
    </lineage>
</organism>
<reference evidence="4" key="1">
    <citation type="submission" date="2015-04" db="EMBL/GenBank/DDBJ databases">
        <title>Identification and functional analysis of the gene cluster involved in ansalactams biosynthesis from Streptomyces sp. XZQH4.</title>
        <authorList>
            <person name="Wang H."/>
            <person name="Xie C."/>
            <person name="Shen Y."/>
        </authorList>
    </citation>
    <scope>NUCLEOTIDE SEQUENCE</scope>
    <source>
        <strain evidence="4">XZQH4</strain>
    </source>
</reference>